<proteinExistence type="inferred from homology"/>
<evidence type="ECO:0000313" key="5">
    <source>
        <dbReference type="EMBL" id="PSK56815.1"/>
    </source>
</evidence>
<dbReference type="PANTHER" id="PTHR13213:SF2">
    <property type="entry name" value="MYB-BINDING PROTEIN 1A"/>
    <property type="match status" value="1"/>
</dbReference>
<accession>A0A2P8A8M6</accession>
<evidence type="ECO:0000256" key="2">
    <source>
        <dbReference type="ARBA" id="ARBA00006809"/>
    </source>
</evidence>
<keyword evidence="3" id="KW-0539">Nucleus</keyword>
<gene>
    <name evidence="5" type="ORF">B9Z65_6439</name>
</gene>
<dbReference type="PANTHER" id="PTHR13213">
    <property type="entry name" value="MYB-BINDING PROTEIN 1A FAMILY MEMBER"/>
    <property type="match status" value="1"/>
</dbReference>
<dbReference type="Pfam" id="PF04931">
    <property type="entry name" value="DNA_pol_phi"/>
    <property type="match status" value="1"/>
</dbReference>
<dbReference type="InterPro" id="IPR016024">
    <property type="entry name" value="ARM-type_fold"/>
</dbReference>
<dbReference type="Proteomes" id="UP000243723">
    <property type="component" value="Unassembled WGS sequence"/>
</dbReference>
<name>A0A2P8A8M6_9PEZI</name>
<dbReference type="GO" id="GO:0006355">
    <property type="term" value="P:regulation of DNA-templated transcription"/>
    <property type="evidence" value="ECO:0007669"/>
    <property type="project" value="InterPro"/>
</dbReference>
<feature type="compositionally biased region" description="Acidic residues" evidence="4">
    <location>
        <begin position="784"/>
        <end position="794"/>
    </location>
</feature>
<comment type="similarity">
    <text evidence="2">Belongs to the MYBBP1A family.</text>
</comment>
<protein>
    <recommendedName>
        <fullName evidence="7">DNA polymerase V</fullName>
    </recommendedName>
</protein>
<dbReference type="GO" id="GO:0005730">
    <property type="term" value="C:nucleolus"/>
    <property type="evidence" value="ECO:0007669"/>
    <property type="project" value="InterPro"/>
</dbReference>
<comment type="subcellular location">
    <subcellularLocation>
        <location evidence="1">Nucleus</location>
    </subcellularLocation>
</comment>
<evidence type="ECO:0008006" key="7">
    <source>
        <dbReference type="Google" id="ProtNLM"/>
    </source>
</evidence>
<dbReference type="GO" id="GO:0000182">
    <property type="term" value="F:rDNA binding"/>
    <property type="evidence" value="ECO:0007669"/>
    <property type="project" value="TreeGrafter"/>
</dbReference>
<dbReference type="EMBL" id="NHZQ01000060">
    <property type="protein sequence ID" value="PSK56815.1"/>
    <property type="molecule type" value="Genomic_DNA"/>
</dbReference>
<feature type="region of interest" description="Disordered" evidence="4">
    <location>
        <begin position="742"/>
        <end position="841"/>
    </location>
</feature>
<evidence type="ECO:0000256" key="3">
    <source>
        <dbReference type="ARBA" id="ARBA00023242"/>
    </source>
</evidence>
<feature type="region of interest" description="Disordered" evidence="4">
    <location>
        <begin position="1"/>
        <end position="30"/>
    </location>
</feature>
<evidence type="ECO:0000256" key="4">
    <source>
        <dbReference type="SAM" id="MobiDB-lite"/>
    </source>
</evidence>
<feature type="compositionally biased region" description="Acidic residues" evidence="4">
    <location>
        <begin position="750"/>
        <end position="766"/>
    </location>
</feature>
<feature type="compositionally biased region" description="Acidic residues" evidence="4">
    <location>
        <begin position="829"/>
        <end position="841"/>
    </location>
</feature>
<keyword evidence="6" id="KW-1185">Reference proteome</keyword>
<evidence type="ECO:0000256" key="1">
    <source>
        <dbReference type="ARBA" id="ARBA00004123"/>
    </source>
</evidence>
<reference evidence="5 6" key="1">
    <citation type="submission" date="2017-05" db="EMBL/GenBank/DDBJ databases">
        <title>Draft genome sequence of Elsinoe australis.</title>
        <authorList>
            <person name="Cheng Q."/>
        </authorList>
    </citation>
    <scope>NUCLEOTIDE SEQUENCE [LARGE SCALE GENOMIC DNA]</scope>
    <source>
        <strain evidence="5 6">NL1</strain>
    </source>
</reference>
<dbReference type="SUPFAM" id="SSF48371">
    <property type="entry name" value="ARM repeat"/>
    <property type="match status" value="1"/>
</dbReference>
<sequence>MGTKRHREEKVSALDSPAPTDAQRPRKKLQTYSEDDARLARWFNDLSDDVRATRISACRAIVLFIGKATQDQKDRILEKLIRGLCSSRKSARLGFSLTFTAFLDRTCERTAFAGTDYKVLELLPTVESLTSPPSNASNQERKDYQLGRCLAFRAFIQSKALSNQPLSQGVHIFTQLLDHIFALYKEASSIRQECGITANSILGAVASAPLPDSAFASALLQSYQNHSAAKTPEGLAAWLEAQSIFSKDLQLPKDVWHRDDPLDPKERSTLIQILRDNTFEQNGDAGATSKTSTGQAQRSPCRAWETVLKAVVQRSVSAAAADKPDPAFFTQFWREAVDEAFFSTKASSERKSIGLQIVRLGVLLVPSTIVAAIFSPNVIRCIINQRSSPGNTLHAAAELPLKTICLRARQQPQSALSFLTAIISNSGLVNFDKLTRTKTVDELLSLLPAEEADSLLEHIDDNIRQPKTSEHLDVEISQRSSADLLLTLVRKQHLPPIQLGNHTKIPQADIDTPLPIFPWTKLFGILTRHAYLAKGGLELMPEAIREVYQARTMSCLTHTLDSSLDPNFDHAAYIVTTMSKLVKSGKYNLVLQADGTVLDILARSVTQVVDITKEVPKALPEQRPTLQAFKLLFSLSVLQAHNGDGDAVSILEELHDVHDMWTKSKNTSTALIEILLGFLSRPSALFRKLAQQVFAAISAQVGGDGLHALLDILEKPENLSGQQELFENADEFADELAGIVENSSDGSADSSEDDSSDDEDASDVEMIEANGDVESGDASASGEDSSEGGDDTSSDEGAGSEPDDELTAFESKLAQTLGTNKPVINGDAADSDSDESDMDDDQMMQLDGHLTKIFQERTKLSNKKKDNRDAKGTVINFKSRVLDLLTVFVKQCYSRPLILETIVPLLQLTRTTSNKELSSRAFTVLKSLSDTCNKHKTWPEVEEDELFTVLAAIHKELKQSNSKVHASAASRSSLFVVKVAITKDRQNYERAADMYTALQKDWYAHPRSKIPNSVFTEWTSWSISSRKG</sequence>
<dbReference type="OrthoDB" id="342531at2759"/>
<dbReference type="AlphaFoldDB" id="A0A2P8A8M6"/>
<dbReference type="InterPro" id="IPR007015">
    <property type="entry name" value="DNA_pol_V/MYBBP1A"/>
</dbReference>
<feature type="compositionally biased region" description="Basic and acidic residues" evidence="4">
    <location>
        <begin position="1"/>
        <end position="12"/>
    </location>
</feature>
<comment type="caution">
    <text evidence="5">The sequence shown here is derived from an EMBL/GenBank/DDBJ whole genome shotgun (WGS) entry which is preliminary data.</text>
</comment>
<dbReference type="STRING" id="40998.A0A2P8A8M6"/>
<organism evidence="5 6">
    <name type="scientific">Elsinoe australis</name>
    <dbReference type="NCBI Taxonomy" id="40998"/>
    <lineage>
        <taxon>Eukaryota</taxon>
        <taxon>Fungi</taxon>
        <taxon>Dikarya</taxon>
        <taxon>Ascomycota</taxon>
        <taxon>Pezizomycotina</taxon>
        <taxon>Dothideomycetes</taxon>
        <taxon>Dothideomycetidae</taxon>
        <taxon>Myriangiales</taxon>
        <taxon>Elsinoaceae</taxon>
        <taxon>Elsinoe</taxon>
    </lineage>
</organism>
<evidence type="ECO:0000313" key="6">
    <source>
        <dbReference type="Proteomes" id="UP000243723"/>
    </source>
</evidence>